<reference evidence="1" key="1">
    <citation type="submission" date="2022-04" db="EMBL/GenBank/DDBJ databases">
        <title>Paenibacillus mangrovi sp. nov., a novel endophytic bacterium isolated from bark of Kandelia candel.</title>
        <authorList>
            <person name="Tuo L."/>
        </authorList>
    </citation>
    <scope>NUCLEOTIDE SEQUENCE</scope>
    <source>
        <strain evidence="1">KQZ6P-2</strain>
    </source>
</reference>
<name>A0A9X1WPK4_9BACL</name>
<proteinExistence type="predicted"/>
<keyword evidence="2" id="KW-1185">Reference proteome</keyword>
<organism evidence="1 2">
    <name type="scientific">Paenibacillus mangrovi</name>
    <dbReference type="NCBI Taxonomy" id="2931978"/>
    <lineage>
        <taxon>Bacteria</taxon>
        <taxon>Bacillati</taxon>
        <taxon>Bacillota</taxon>
        <taxon>Bacilli</taxon>
        <taxon>Bacillales</taxon>
        <taxon>Paenibacillaceae</taxon>
        <taxon>Paenibacillus</taxon>
    </lineage>
</organism>
<dbReference type="Proteomes" id="UP001139347">
    <property type="component" value="Unassembled WGS sequence"/>
</dbReference>
<evidence type="ECO:0000313" key="2">
    <source>
        <dbReference type="Proteomes" id="UP001139347"/>
    </source>
</evidence>
<dbReference type="RefSeq" id="WP_244725557.1">
    <property type="nucleotide sequence ID" value="NZ_JALIRP010000005.1"/>
</dbReference>
<protein>
    <submittedName>
        <fullName evidence="1">Uncharacterized protein</fullName>
    </submittedName>
</protein>
<dbReference type="AlphaFoldDB" id="A0A9X1WPK4"/>
<evidence type="ECO:0000313" key="1">
    <source>
        <dbReference type="EMBL" id="MCJ8012729.1"/>
    </source>
</evidence>
<comment type="caution">
    <text evidence="1">The sequence shown here is derived from an EMBL/GenBank/DDBJ whole genome shotgun (WGS) entry which is preliminary data.</text>
</comment>
<dbReference type="EMBL" id="JALIRP010000005">
    <property type="protein sequence ID" value="MCJ8012729.1"/>
    <property type="molecule type" value="Genomic_DNA"/>
</dbReference>
<sequence>MTIKHLLLELYCSQNSIEDEGMEEAPSYCKNGFGEPGYHCFENNCEHLGFTYAPHEIAYSSEYGEVPDSDAWIGFGGEMIPYDADEATISNCKKIWEDICRNKIEESYDEYFKRTGIEKIDISLEG</sequence>
<gene>
    <name evidence="1" type="ORF">MUG84_13410</name>
</gene>
<accession>A0A9X1WPK4</accession>